<proteinExistence type="inferred from homology"/>
<dbReference type="RefSeq" id="WP_085277238.1">
    <property type="nucleotide sequence ID" value="NZ_FXAG01000019.1"/>
</dbReference>
<dbReference type="GO" id="GO:0016020">
    <property type="term" value="C:membrane"/>
    <property type="evidence" value="ECO:0007669"/>
    <property type="project" value="UniProtKB-SubCell"/>
</dbReference>
<feature type="transmembrane region" description="Helical" evidence="6">
    <location>
        <begin position="67"/>
        <end position="83"/>
    </location>
</feature>
<evidence type="ECO:0000256" key="1">
    <source>
        <dbReference type="ARBA" id="ARBA00004141"/>
    </source>
</evidence>
<accession>A0A1Y6C2A8</accession>
<comment type="similarity">
    <text evidence="2 6">Belongs to the GDT1 family.</text>
</comment>
<dbReference type="AlphaFoldDB" id="A0A1Y6C2A8"/>
<evidence type="ECO:0000313" key="8">
    <source>
        <dbReference type="Proteomes" id="UP000192920"/>
    </source>
</evidence>
<evidence type="ECO:0000313" key="7">
    <source>
        <dbReference type="EMBL" id="SMF41742.1"/>
    </source>
</evidence>
<reference evidence="8" key="1">
    <citation type="submission" date="2017-04" db="EMBL/GenBank/DDBJ databases">
        <authorList>
            <person name="Varghese N."/>
            <person name="Submissions S."/>
        </authorList>
    </citation>
    <scope>NUCLEOTIDE SEQUENCE [LARGE SCALE GENOMIC DNA]</scope>
    <source>
        <strain evidence="8">DSM 22618</strain>
    </source>
</reference>
<organism evidence="7 8">
    <name type="scientific">Pseudogulbenkiania subflava DSM 22618</name>
    <dbReference type="NCBI Taxonomy" id="1123014"/>
    <lineage>
        <taxon>Bacteria</taxon>
        <taxon>Pseudomonadati</taxon>
        <taxon>Pseudomonadota</taxon>
        <taxon>Betaproteobacteria</taxon>
        <taxon>Neisseriales</taxon>
        <taxon>Chromobacteriaceae</taxon>
        <taxon>Pseudogulbenkiania</taxon>
    </lineage>
</organism>
<evidence type="ECO:0000256" key="2">
    <source>
        <dbReference type="ARBA" id="ARBA00009190"/>
    </source>
</evidence>
<dbReference type="Proteomes" id="UP000192920">
    <property type="component" value="Unassembled WGS sequence"/>
</dbReference>
<evidence type="ECO:0000256" key="4">
    <source>
        <dbReference type="ARBA" id="ARBA00022989"/>
    </source>
</evidence>
<name>A0A1Y6C2A8_9NEIS</name>
<dbReference type="GO" id="GO:0046873">
    <property type="term" value="F:metal ion transmembrane transporter activity"/>
    <property type="evidence" value="ECO:0007669"/>
    <property type="project" value="InterPro"/>
</dbReference>
<dbReference type="PANTHER" id="PTHR12608:SF1">
    <property type="entry name" value="TRANSMEMBRANE PROTEIN 165"/>
    <property type="match status" value="1"/>
</dbReference>
<feature type="transmembrane region" description="Helical" evidence="6">
    <location>
        <begin position="165"/>
        <end position="186"/>
    </location>
</feature>
<keyword evidence="8" id="KW-1185">Reference proteome</keyword>
<dbReference type="EMBL" id="FXAG01000019">
    <property type="protein sequence ID" value="SMF41742.1"/>
    <property type="molecule type" value="Genomic_DNA"/>
</dbReference>
<evidence type="ECO:0000256" key="5">
    <source>
        <dbReference type="ARBA" id="ARBA00023136"/>
    </source>
</evidence>
<feature type="transmembrane region" description="Helical" evidence="6">
    <location>
        <begin position="95"/>
        <end position="112"/>
    </location>
</feature>
<evidence type="ECO:0000256" key="6">
    <source>
        <dbReference type="RuleBase" id="RU365102"/>
    </source>
</evidence>
<feature type="transmembrane region" description="Helical" evidence="6">
    <location>
        <begin position="132"/>
        <end position="153"/>
    </location>
</feature>
<evidence type="ECO:0000256" key="3">
    <source>
        <dbReference type="ARBA" id="ARBA00022692"/>
    </source>
</evidence>
<keyword evidence="4 6" id="KW-1133">Transmembrane helix</keyword>
<dbReference type="InterPro" id="IPR001727">
    <property type="entry name" value="GDT1-like"/>
</dbReference>
<dbReference type="STRING" id="1123014.SAMN02745746_03116"/>
<comment type="subcellular location">
    <subcellularLocation>
        <location evidence="1 6">Membrane</location>
        <topology evidence="1 6">Multi-pass membrane protein</topology>
    </subcellularLocation>
</comment>
<keyword evidence="5 6" id="KW-0472">Membrane</keyword>
<gene>
    <name evidence="7" type="ORF">SAMN02745746_03116</name>
</gene>
<dbReference type="PANTHER" id="PTHR12608">
    <property type="entry name" value="TRANSMEMBRANE PROTEIN HTP-1 RELATED"/>
    <property type="match status" value="1"/>
</dbReference>
<keyword evidence="3 6" id="KW-0812">Transmembrane</keyword>
<dbReference type="Pfam" id="PF01169">
    <property type="entry name" value="GDT1"/>
    <property type="match status" value="2"/>
</dbReference>
<protein>
    <recommendedName>
        <fullName evidence="6">GDT1 family protein</fullName>
    </recommendedName>
</protein>
<sequence>MEALLLSTGVVALAEIGDKTQLLALLLAARYRKPIPIILGILIATLFNHAAAAMVGQWVTNHVGADVMRWILSACFIGMAVWIMIPDKIDGDTRFFERVGIFGATLIAFFLAEMGDKTQIATVALAARFDSLASVVAGTTIGMLLANVPAVLFGDMVSRKIPTRAVHGAAAMLFAGLGVITLLIPLQ</sequence>
<feature type="transmembrane region" description="Helical" evidence="6">
    <location>
        <begin position="35"/>
        <end position="55"/>
    </location>
</feature>